<feature type="domain" description="F-BAR" evidence="11">
    <location>
        <begin position="144"/>
        <end position="394"/>
    </location>
</feature>
<keyword evidence="3" id="KW-0963">Cytoplasm</keyword>
<keyword evidence="13" id="KW-1185">Reference proteome</keyword>
<dbReference type="SUPFAM" id="SSF103657">
    <property type="entry name" value="BAR/IMD domain-like"/>
    <property type="match status" value="1"/>
</dbReference>
<feature type="compositionally biased region" description="Low complexity" evidence="8">
    <location>
        <begin position="490"/>
        <end position="504"/>
    </location>
</feature>
<evidence type="ECO:0000313" key="13">
    <source>
        <dbReference type="Proteomes" id="UP000777482"/>
    </source>
</evidence>
<feature type="domain" description="SH3" evidence="10">
    <location>
        <begin position="1054"/>
        <end position="1115"/>
    </location>
</feature>
<dbReference type="InterPro" id="IPR027267">
    <property type="entry name" value="AH/BAR_dom_sf"/>
</dbReference>
<dbReference type="PANTHER" id="PTHR23065">
    <property type="entry name" value="PROLINE-SERINE-THREONINE PHOSPHATASE INTERACTING PROTEIN 1"/>
    <property type="match status" value="1"/>
</dbReference>
<dbReference type="Gene3D" id="2.30.30.40">
    <property type="entry name" value="SH3 Domains"/>
    <property type="match status" value="1"/>
</dbReference>
<protein>
    <recommendedName>
        <fullName evidence="14">Cell division control protein</fullName>
    </recommendedName>
</protein>
<evidence type="ECO:0000256" key="8">
    <source>
        <dbReference type="SAM" id="MobiDB-lite"/>
    </source>
</evidence>
<dbReference type="CDD" id="cd00174">
    <property type="entry name" value="SH3"/>
    <property type="match status" value="1"/>
</dbReference>
<dbReference type="Gene3D" id="1.20.1270.60">
    <property type="entry name" value="Arfaptin homology (AH) domain/BAR domain"/>
    <property type="match status" value="1"/>
</dbReference>
<evidence type="ECO:0000259" key="11">
    <source>
        <dbReference type="PROSITE" id="PS51741"/>
    </source>
</evidence>
<gene>
    <name evidence="12" type="ORF">C6P46_000450</name>
</gene>
<reference evidence="12 13" key="1">
    <citation type="submission" date="2020-11" db="EMBL/GenBank/DDBJ databases">
        <title>Kefir isolates.</title>
        <authorList>
            <person name="Marcisauskas S."/>
            <person name="Kim Y."/>
            <person name="Blasche S."/>
        </authorList>
    </citation>
    <scope>NUCLEOTIDE SEQUENCE [LARGE SCALE GENOMIC DNA]</scope>
    <source>
        <strain evidence="12 13">KR</strain>
    </source>
</reference>
<dbReference type="Pfam" id="PF00611">
    <property type="entry name" value="FCH"/>
    <property type="match status" value="1"/>
</dbReference>
<proteinExistence type="predicted"/>
<dbReference type="GO" id="GO:0030036">
    <property type="term" value="P:actin cytoskeleton organization"/>
    <property type="evidence" value="ECO:0007669"/>
    <property type="project" value="UniProtKB-ARBA"/>
</dbReference>
<dbReference type="SUPFAM" id="SSF50044">
    <property type="entry name" value="SH3-domain"/>
    <property type="match status" value="1"/>
</dbReference>
<feature type="compositionally biased region" description="Polar residues" evidence="8">
    <location>
        <begin position="898"/>
        <end position="907"/>
    </location>
</feature>
<comment type="caution">
    <text evidence="12">The sequence shown here is derived from an EMBL/GenBank/DDBJ whole genome shotgun (WGS) entry which is preliminary data.</text>
</comment>
<comment type="subcellular location">
    <subcellularLocation>
        <location evidence="1">Cytoplasm</location>
        <location evidence="1">Cytoskeleton</location>
    </subcellularLocation>
</comment>
<evidence type="ECO:0000313" key="12">
    <source>
        <dbReference type="EMBL" id="KAG0656082.1"/>
    </source>
</evidence>
<feature type="region of interest" description="Disordered" evidence="8">
    <location>
        <begin position="460"/>
        <end position="1049"/>
    </location>
</feature>
<evidence type="ECO:0000256" key="5">
    <source>
        <dbReference type="ARBA" id="ARBA00023212"/>
    </source>
</evidence>
<dbReference type="Pfam" id="PF14604">
    <property type="entry name" value="SH3_9"/>
    <property type="match status" value="1"/>
</dbReference>
<evidence type="ECO:0000256" key="4">
    <source>
        <dbReference type="ARBA" id="ARBA00022553"/>
    </source>
</evidence>
<dbReference type="Proteomes" id="UP000777482">
    <property type="component" value="Unassembled WGS sequence"/>
</dbReference>
<dbReference type="GO" id="GO:0120104">
    <property type="term" value="C:mitotic actomyosin contractile ring, proximal layer"/>
    <property type="evidence" value="ECO:0007669"/>
    <property type="project" value="TreeGrafter"/>
</dbReference>
<feature type="compositionally biased region" description="Polar residues" evidence="8">
    <location>
        <begin position="511"/>
        <end position="520"/>
    </location>
</feature>
<accession>A0A9P6VWY9</accession>
<feature type="compositionally biased region" description="Pro residues" evidence="8">
    <location>
        <begin position="984"/>
        <end position="999"/>
    </location>
</feature>
<evidence type="ECO:0000256" key="3">
    <source>
        <dbReference type="ARBA" id="ARBA00022490"/>
    </source>
</evidence>
<sequence length="1115" mass="119126">MRHHLLLGAFGLVFSTSLAGVQARPVEPPPPPTATDPVAQALASRLAGLDAELRQKHYTDPQYLSTPTAAPFDPDRAQAVVVVRSPAHQQRSASHGRHRSTSGGGGGASGAYQPPTDTSPDLYDFVNAFWTDGQSSRNNRGRDPDDVELDWGRNGYETVMGRVKAGNKVCDDLRALLKERASAADDYAKRLNKLSKHHFGTGETGHMERAMLQLKSELESSAKSQQDFAQLLRTQEGMLGDFSNKRDSARKTQQASVEKLWKNVVNQRQHVLKAKAKYQDDAIQINALHAQASLLQGRDLDKATIKLDKAQQTVMVNERDYRNYVTVLKETTVNWNMAWKSFCDLVQDQEEERLEFLKSRMWDYANGLSTLAMNEDESAERTRTALEQVDPKTDVRIFVQQYGTGNAIPDPIPFVDVAAKEPPPKQTYKLARFARSSTRIPGVKHSPSAIGDIAKAMGQAPAPIRQQSMPPSEPVRAPSQPEPTTPIDVARPSSRAANRSSMPAYDEQVPRASTSPTKVTAETIRPSPHAEEGSLGSARFTVSPSANARARPTADTTSAASPSARPGHATAGAFQNRQVSPSPGAGGLGESAPAARYGDLSQGTAPRNGSGPKPSVEDDDENDPLVKALRVLQSTPVQASPRARSSVDLRNAAASPNQQQTRPQGHGTQPSFGSSRSRPASPDKTSMQVPAQAQARPRSPSIPYQQQQQQARPPSRAGSAIAANSPAAQPNAYSSSSAHLTSPPPVGQYSTRPASPSRGLGQPANSSQPFIPPSLRPSSPAVGANPARSSSPAARSPGGGQSGANYGVASPQQSIAYASPSPANHYAPPPQQQQQQSPYAHPGALQSPMHAQQAAPAPYRAVSPAPRPTSIVSPPAGYAPPSMQQQQQQQHQQPPHQYLSQAPSQHFQAAPSPQQQVSPAPQAAYQSPAPASYGYPAAQSPYQQPTYGRPPSIVGAYPSSAQQAAVARTPSMHSGVSGASAQQAPPPQQAFPMQQPPQSQPQVQQAPLQYQQAQQLSQHPSQPQMPRAQSVASLRAGQAAPPPPTGQYTETGQPILFYVNALFDYAATSAEEFSFSTGDVIAVTGTDPDGWWQGNRVGDSGSSKLFPSNFTELLP</sequence>
<name>A0A9P6VWY9_RHOMI</name>
<dbReference type="OrthoDB" id="19092at2759"/>
<feature type="compositionally biased region" description="Low complexity" evidence="8">
    <location>
        <begin position="884"/>
        <end position="897"/>
    </location>
</feature>
<evidence type="ECO:0000256" key="6">
    <source>
        <dbReference type="PROSITE-ProRule" id="PRU00192"/>
    </source>
</evidence>
<keyword evidence="5" id="KW-0206">Cytoskeleton</keyword>
<keyword evidence="2 6" id="KW-0728">SH3 domain</keyword>
<feature type="compositionally biased region" description="Low complexity" evidence="8">
    <location>
        <begin position="783"/>
        <end position="796"/>
    </location>
</feature>
<dbReference type="EMBL" id="PUHQ01000104">
    <property type="protein sequence ID" value="KAG0656082.1"/>
    <property type="molecule type" value="Genomic_DNA"/>
</dbReference>
<organism evidence="12 13">
    <name type="scientific">Rhodotorula mucilaginosa</name>
    <name type="common">Yeast</name>
    <name type="synonym">Rhodotorula rubra</name>
    <dbReference type="NCBI Taxonomy" id="5537"/>
    <lineage>
        <taxon>Eukaryota</taxon>
        <taxon>Fungi</taxon>
        <taxon>Dikarya</taxon>
        <taxon>Basidiomycota</taxon>
        <taxon>Pucciniomycotina</taxon>
        <taxon>Microbotryomycetes</taxon>
        <taxon>Sporidiobolales</taxon>
        <taxon>Sporidiobolaceae</taxon>
        <taxon>Rhodotorula</taxon>
    </lineage>
</organism>
<dbReference type="GO" id="GO:0005543">
    <property type="term" value="F:phospholipid binding"/>
    <property type="evidence" value="ECO:0007669"/>
    <property type="project" value="TreeGrafter"/>
</dbReference>
<dbReference type="GO" id="GO:0009898">
    <property type="term" value="C:cytoplasmic side of plasma membrane"/>
    <property type="evidence" value="ECO:0007669"/>
    <property type="project" value="TreeGrafter"/>
</dbReference>
<dbReference type="PROSITE" id="PS51741">
    <property type="entry name" value="F_BAR"/>
    <property type="match status" value="1"/>
</dbReference>
<dbReference type="PANTHER" id="PTHR23065:SF7">
    <property type="entry name" value="NOSTRIN, ISOFORM H"/>
    <property type="match status" value="1"/>
</dbReference>
<feature type="compositionally biased region" description="Polar residues" evidence="8">
    <location>
        <begin position="654"/>
        <end position="691"/>
    </location>
</feature>
<dbReference type="AlphaFoldDB" id="A0A9P6VWY9"/>
<feature type="compositionally biased region" description="Low complexity" evidence="8">
    <location>
        <begin position="908"/>
        <end position="942"/>
    </location>
</feature>
<feature type="compositionally biased region" description="Low complexity" evidence="8">
    <location>
        <begin position="1000"/>
        <end position="1026"/>
    </location>
</feature>
<keyword evidence="9" id="KW-0732">Signal</keyword>
<feature type="compositionally biased region" description="Low complexity" evidence="8">
    <location>
        <begin position="548"/>
        <end position="566"/>
    </location>
</feature>
<feature type="region of interest" description="Disordered" evidence="8">
    <location>
        <begin position="85"/>
        <end position="118"/>
    </location>
</feature>
<dbReference type="InterPro" id="IPR001060">
    <property type="entry name" value="FCH_dom"/>
</dbReference>
<feature type="chain" id="PRO_5040506321" description="Cell division control protein" evidence="9">
    <location>
        <begin position="24"/>
        <end position="1115"/>
    </location>
</feature>
<dbReference type="SMART" id="SM00055">
    <property type="entry name" value="FCH"/>
    <property type="match status" value="1"/>
</dbReference>
<dbReference type="InterPro" id="IPR001452">
    <property type="entry name" value="SH3_domain"/>
</dbReference>
<evidence type="ECO:0000256" key="7">
    <source>
        <dbReference type="PROSITE-ProRule" id="PRU01077"/>
    </source>
</evidence>
<feature type="signal peptide" evidence="9">
    <location>
        <begin position="1"/>
        <end position="23"/>
    </location>
</feature>
<evidence type="ECO:0000256" key="1">
    <source>
        <dbReference type="ARBA" id="ARBA00004245"/>
    </source>
</evidence>
<evidence type="ECO:0008006" key="14">
    <source>
        <dbReference type="Google" id="ProtNLM"/>
    </source>
</evidence>
<evidence type="ECO:0000256" key="9">
    <source>
        <dbReference type="SAM" id="SignalP"/>
    </source>
</evidence>
<evidence type="ECO:0000256" key="2">
    <source>
        <dbReference type="ARBA" id="ARBA00022443"/>
    </source>
</evidence>
<dbReference type="PROSITE" id="PS50002">
    <property type="entry name" value="SH3"/>
    <property type="match status" value="1"/>
</dbReference>
<keyword evidence="7" id="KW-0175">Coiled coil</keyword>
<dbReference type="SMART" id="SM00326">
    <property type="entry name" value="SH3"/>
    <property type="match status" value="1"/>
</dbReference>
<keyword evidence="4" id="KW-0597">Phosphoprotein</keyword>
<dbReference type="InterPro" id="IPR036028">
    <property type="entry name" value="SH3-like_dom_sf"/>
</dbReference>
<evidence type="ECO:0000259" key="10">
    <source>
        <dbReference type="PROSITE" id="PS50002"/>
    </source>
</evidence>
<feature type="compositionally biased region" description="Low complexity" evidence="8">
    <location>
        <begin position="696"/>
        <end position="738"/>
    </location>
</feature>
<dbReference type="InterPro" id="IPR031160">
    <property type="entry name" value="F_BAR_dom"/>
</dbReference>